<name>A0A8S0W218_CYCAE</name>
<keyword evidence="12" id="KW-1185">Reference proteome</keyword>
<evidence type="ECO:0000256" key="2">
    <source>
        <dbReference type="ARBA" id="ARBA00008170"/>
    </source>
</evidence>
<evidence type="ECO:0000259" key="10">
    <source>
        <dbReference type="Pfam" id="PF01699"/>
    </source>
</evidence>
<evidence type="ECO:0000256" key="9">
    <source>
        <dbReference type="SAM" id="Phobius"/>
    </source>
</evidence>
<feature type="transmembrane region" description="Helical" evidence="9">
    <location>
        <begin position="568"/>
        <end position="588"/>
    </location>
</feature>
<keyword evidence="5 9" id="KW-1133">Transmembrane helix</keyword>
<dbReference type="Proteomes" id="UP000467700">
    <property type="component" value="Unassembled WGS sequence"/>
</dbReference>
<dbReference type="GO" id="GO:0006874">
    <property type="term" value="P:intracellular calcium ion homeostasis"/>
    <property type="evidence" value="ECO:0007669"/>
    <property type="project" value="TreeGrafter"/>
</dbReference>
<feature type="transmembrane region" description="Helical" evidence="9">
    <location>
        <begin position="478"/>
        <end position="497"/>
    </location>
</feature>
<gene>
    <name evidence="11" type="ORF">AAE3_LOCUS9087</name>
</gene>
<evidence type="ECO:0000256" key="8">
    <source>
        <dbReference type="SAM" id="MobiDB-lite"/>
    </source>
</evidence>
<dbReference type="InterPro" id="IPR004837">
    <property type="entry name" value="NaCa_Exmemb"/>
</dbReference>
<evidence type="ECO:0000256" key="6">
    <source>
        <dbReference type="ARBA" id="ARBA00023065"/>
    </source>
</evidence>
<feature type="compositionally biased region" description="Polar residues" evidence="8">
    <location>
        <begin position="366"/>
        <end position="377"/>
    </location>
</feature>
<keyword evidence="6" id="KW-0406">Ion transport</keyword>
<feature type="transmembrane region" description="Helical" evidence="9">
    <location>
        <begin position="272"/>
        <end position="294"/>
    </location>
</feature>
<accession>A0A8S0W218</accession>
<feature type="domain" description="Sodium/calcium exchanger membrane region" evidence="10">
    <location>
        <begin position="130"/>
        <end position="297"/>
    </location>
</feature>
<keyword evidence="4 9" id="KW-0812">Transmembrane</keyword>
<organism evidence="11 12">
    <name type="scientific">Cyclocybe aegerita</name>
    <name type="common">Black poplar mushroom</name>
    <name type="synonym">Agrocybe aegerita</name>
    <dbReference type="NCBI Taxonomy" id="1973307"/>
    <lineage>
        <taxon>Eukaryota</taxon>
        <taxon>Fungi</taxon>
        <taxon>Dikarya</taxon>
        <taxon>Basidiomycota</taxon>
        <taxon>Agaricomycotina</taxon>
        <taxon>Agaricomycetes</taxon>
        <taxon>Agaricomycetidae</taxon>
        <taxon>Agaricales</taxon>
        <taxon>Agaricineae</taxon>
        <taxon>Bolbitiaceae</taxon>
        <taxon>Cyclocybe</taxon>
    </lineage>
</organism>
<feature type="transmembrane region" description="Helical" evidence="9">
    <location>
        <begin position="127"/>
        <end position="143"/>
    </location>
</feature>
<feature type="domain" description="Sodium/calcium exchanger membrane region" evidence="10">
    <location>
        <begin position="446"/>
        <end position="586"/>
    </location>
</feature>
<dbReference type="GO" id="GO:0000329">
    <property type="term" value="C:fungal-type vacuole membrane"/>
    <property type="evidence" value="ECO:0007669"/>
    <property type="project" value="TreeGrafter"/>
</dbReference>
<comment type="similarity">
    <text evidence="2">Belongs to the Ca(2+):cation antiporter (CaCA) (TC 2.A.19) family.</text>
</comment>
<proteinExistence type="inferred from homology"/>
<feature type="transmembrane region" description="Helical" evidence="9">
    <location>
        <begin position="545"/>
        <end position="561"/>
    </location>
</feature>
<feature type="transmembrane region" description="Helical" evidence="9">
    <location>
        <begin position="442"/>
        <end position="463"/>
    </location>
</feature>
<dbReference type="PANTHER" id="PTHR31503:SF20">
    <property type="entry name" value="CA(2+)_H(+) EXCHANGER, PUTATIVE (EUROFUNG)-RELATED"/>
    <property type="match status" value="1"/>
</dbReference>
<dbReference type="Gene3D" id="1.20.1420.30">
    <property type="entry name" value="NCX, central ion-binding region"/>
    <property type="match status" value="2"/>
</dbReference>
<feature type="transmembrane region" description="Helical" evidence="9">
    <location>
        <begin position="509"/>
        <end position="533"/>
    </location>
</feature>
<dbReference type="AlphaFoldDB" id="A0A8S0W218"/>
<dbReference type="InterPro" id="IPR004713">
    <property type="entry name" value="CaH_exchang"/>
</dbReference>
<dbReference type="Pfam" id="PF01699">
    <property type="entry name" value="Na_Ca_ex"/>
    <property type="match status" value="2"/>
</dbReference>
<evidence type="ECO:0000256" key="7">
    <source>
        <dbReference type="ARBA" id="ARBA00023136"/>
    </source>
</evidence>
<feature type="region of interest" description="Disordered" evidence="8">
    <location>
        <begin position="365"/>
        <end position="387"/>
    </location>
</feature>
<dbReference type="GO" id="GO:0015369">
    <property type="term" value="F:calcium:proton antiporter activity"/>
    <property type="evidence" value="ECO:0007669"/>
    <property type="project" value="TreeGrafter"/>
</dbReference>
<evidence type="ECO:0000313" key="11">
    <source>
        <dbReference type="EMBL" id="CAA7266985.1"/>
    </source>
</evidence>
<evidence type="ECO:0000313" key="12">
    <source>
        <dbReference type="Proteomes" id="UP000467700"/>
    </source>
</evidence>
<dbReference type="GO" id="GO:0012505">
    <property type="term" value="C:endomembrane system"/>
    <property type="evidence" value="ECO:0007669"/>
    <property type="project" value="UniProtKB-SubCell"/>
</dbReference>
<feature type="transmembrane region" description="Helical" evidence="9">
    <location>
        <begin position="234"/>
        <end position="252"/>
    </location>
</feature>
<feature type="transmembrane region" description="Helical" evidence="9">
    <location>
        <begin position="164"/>
        <end position="182"/>
    </location>
</feature>
<evidence type="ECO:0000256" key="5">
    <source>
        <dbReference type="ARBA" id="ARBA00022989"/>
    </source>
</evidence>
<dbReference type="InterPro" id="IPR044880">
    <property type="entry name" value="NCX_ion-bd_dom_sf"/>
</dbReference>
<protein>
    <recommendedName>
        <fullName evidence="10">Sodium/calcium exchanger membrane region domain-containing protein</fullName>
    </recommendedName>
</protein>
<evidence type="ECO:0000256" key="1">
    <source>
        <dbReference type="ARBA" id="ARBA00004127"/>
    </source>
</evidence>
<keyword evidence="7 9" id="KW-0472">Membrane</keyword>
<feature type="transmembrane region" description="Helical" evidence="9">
    <location>
        <begin position="194"/>
        <end position="213"/>
    </location>
</feature>
<reference evidence="11 12" key="1">
    <citation type="submission" date="2020-01" db="EMBL/GenBank/DDBJ databases">
        <authorList>
            <person name="Gupta K D."/>
        </authorList>
    </citation>
    <scope>NUCLEOTIDE SEQUENCE [LARGE SCALE GENOMIC DNA]</scope>
</reference>
<comment type="caution">
    <text evidence="11">The sequence shown here is derived from an EMBL/GenBank/DDBJ whole genome shotgun (WGS) entry which is preliminary data.</text>
</comment>
<evidence type="ECO:0000256" key="3">
    <source>
        <dbReference type="ARBA" id="ARBA00022448"/>
    </source>
</evidence>
<dbReference type="OrthoDB" id="1699231at2759"/>
<dbReference type="EMBL" id="CACVBS010000057">
    <property type="protein sequence ID" value="CAA7266985.1"/>
    <property type="molecule type" value="Genomic_DNA"/>
</dbReference>
<keyword evidence="3" id="KW-0813">Transport</keyword>
<dbReference type="PANTHER" id="PTHR31503">
    <property type="entry name" value="VACUOLAR CALCIUM ION TRANSPORTER"/>
    <property type="match status" value="1"/>
</dbReference>
<sequence length="604" mass="66507">MADKFASGSRSHHEPIADLCTTHRGAAQRFQFSTRNSVIFGDYSPQVLQPRPFLGHKLWHKMQRVEWLSVRDRAISRNGSLPGRTIGKFGNWKTAFYGWRFAFGSWLNIFLVLIPVSWATTFTMRESHGLTFALCILVLMPLVRLHDISTRELANRIGGSKTGLLNGSMSNFVEIVVAVSALRKCELRVVQSMLIGSMLSKILLVLGLCFFAGGMNFSEQEFDPIAATQIHSSLLSLSVGAVVLPAAYHFTLSNQNDATFDAQKQNILHMSHGLLTTIQVSIVLLFIYLAYLLFQLWSHTYLYKDQHNKKSHRLSAIIKEKRIRRKAKNRAIPLTQTGGKVTADHAGHDNHVLDPPNPPYILPPLSSTSTATLGSEPSSDKLDFPSGPSTVRLVSDGGVPMNRESTFSSTSTSIPFGLHGTDAESTRHDVVVNAKKEPKMSWFLTLTLLILVTGTVAVTVDWLVEAMDGISTTISKEWVGLILLPAVSSVAECITAVRVSVKDELSLSVSVAVGSTIQTALFVIPFTVVLGWITEKPLSLLMDPFQSMVLYIAVHTMNYVVADGKSNWLEGVILICLYIIIAVSFWFYPGSNISNSLAVCTPSL</sequence>
<comment type="subcellular location">
    <subcellularLocation>
        <location evidence="1">Endomembrane system</location>
        <topology evidence="1">Multi-pass membrane protein</topology>
    </subcellularLocation>
</comment>
<evidence type="ECO:0000256" key="4">
    <source>
        <dbReference type="ARBA" id="ARBA00022692"/>
    </source>
</evidence>
<feature type="transmembrane region" description="Helical" evidence="9">
    <location>
        <begin position="101"/>
        <end position="121"/>
    </location>
</feature>